<proteinExistence type="predicted"/>
<protein>
    <recommendedName>
        <fullName evidence="3">Virion structural protein</fullName>
    </recommendedName>
</protein>
<keyword evidence="2" id="KW-1185">Reference proteome</keyword>
<dbReference type="EMBL" id="OR769222">
    <property type="protein sequence ID" value="WQJ53169.1"/>
    <property type="molecule type" value="Genomic_DNA"/>
</dbReference>
<organism evidence="1 2">
    <name type="scientific">phage Lak_Megaphage_RVC_JS4_GC31</name>
    <dbReference type="NCBI Taxonomy" id="3109228"/>
    <lineage>
        <taxon>Viruses</taxon>
        <taxon>Duplodnaviria</taxon>
        <taxon>Heunggongvirae</taxon>
        <taxon>Uroviricota</taxon>
        <taxon>Caudoviricetes</taxon>
        <taxon>Caudoviricetes code 15 clade</taxon>
    </lineage>
</organism>
<reference evidence="1 2" key="1">
    <citation type="submission" date="2023-11" db="EMBL/GenBank/DDBJ databases">
        <authorList>
            <person name="Cook R."/>
            <person name="Crisci M."/>
            <person name="Pye H."/>
            <person name="Adriaenssens E."/>
            <person name="Santini J."/>
        </authorList>
    </citation>
    <scope>NUCLEOTIDE SEQUENCE [LARGE SCALE GENOMIC DNA]</scope>
    <source>
        <strain evidence="1">Lak_Megaphage_RVC_JS4_GC31</strain>
    </source>
</reference>
<evidence type="ECO:0000313" key="2">
    <source>
        <dbReference type="Proteomes" id="UP001349343"/>
    </source>
</evidence>
<sequence>MAIFDVLQNTITNTFSGDPIERQDLKKHVTQSIKDSKGHDIIWDAGRFIGQNEVLKRFHMGNEFGSQSSNTVFTPGFEDPTRLMFKIEFGEWGASLLDTETIKTQQVTSKFSNVYYEDYDQFPMGLLNLNFGDFDGKTSWSDQQVYNTYNYLMNRNEDARASYIKQFVQGLYVIQKDMPYIFQKISGLDKLQELNLGKGKRIKDAKITIDCIEGIDLKIRTLLQLYRKAAYDDVWQRWILPDIYRYFKMIIYVFDRRILHTGLGTYSVEQDDFPIYAFECSPCEIDIESTFENELSSVYADHKESETKINITVHNVKTYYSNKLFNKVESNNYVVNWISDFDSITERGSYTSTDSSTYSNFRQRWLRRMFMMPSEHRAYYNNMTHKVGDDYDFNKLYGAWDVYGPILPDNSWHRAVVQDESIYDIRSWSGLVKYLKKSLKTRTTIIRDSRYADRDYMVNDLARMYEYTYIYEPRFMYTGPNVRHAENMMRHRIEQMIQHMLNSTYIKDSKYFYNLVDTSILDSSLPDMKPNVSTLSPEEIKEQTYIKPILDTNLPEQQYIKPILDTSLPEQTFVEPIFNTSIPQQTFIEPEFNLNKPEHDYIEPILNLDKPEQKLVYPEFNLDKTEHPMVVPIIDLHKQEQILIEPIMDLDKIHTQFVETIIDLHKNDMEYVYPEIDLHKNNVQFVKPEFNLDKPGQTMVKPIEDLHKNNVQFVEPEFNLDKPSQTMIEAVFSTNDVSMTYVELNEPQEHVHQTMVKADINTEHTQQTLVVPDMTAEHVQQTMIKANVDANVPQQTMVTYDVNTETSTQNMLNTASYQDTHKPSMNMIHGQFEEHTQTQNMLAATTDTHKPTMNYVSPVNNTDKEYHNLIHVTVDGEPQLHNQMVQPEYNEFKSTTLLTPLEGDDTKFTTKMTPLDMTTPTNFIDMVHLNQEQPKVEMDMTKLSQDTSLPEMDMTYINQNTSLPEMNMTYVFQDTSLPDMVMQTPNMDVSLPEMTMQKPDLNTSLPDMDMTYLSQDSSLPDMIMQKPIQDTSINDMVMVTPIMNVSINDMVMTEPIIETTNVNMTMTEVINNSTNVNMSMTKPNNPGDIAKIPMVHPYLNTDKNHIPMISPNINDASSIKSAMVSPNLNMEQPDMEMTRPLTEDTSVSTMDMITAILDNNETPKMKMVELTESPELIQKIQALTKIDVNELKSTNIQDLLSLADIIEKTYEEIKERSKHMVLQDNKPNIPPHVHMKMQSIKQPERNQYLLNKINAVDQAALDRAWQAKQNANAEHSNGTKGNAI</sequence>
<name>A0ABZ0Z1V2_9CAUD</name>
<accession>A0ABZ0Z1V2</accession>
<dbReference type="Proteomes" id="UP001349343">
    <property type="component" value="Segment"/>
</dbReference>
<evidence type="ECO:0000313" key="1">
    <source>
        <dbReference type="EMBL" id="WQJ53169.1"/>
    </source>
</evidence>
<evidence type="ECO:0008006" key="3">
    <source>
        <dbReference type="Google" id="ProtNLM"/>
    </source>
</evidence>